<name>A0ACC1CXM8_9NEOP</name>
<keyword evidence="2" id="KW-1185">Reference proteome</keyword>
<gene>
    <name evidence="1" type="ORF">K1T71_008494</name>
</gene>
<evidence type="ECO:0000313" key="1">
    <source>
        <dbReference type="EMBL" id="KAJ0176320.1"/>
    </source>
</evidence>
<sequence>MDRISFKINGIAYTVGSEVSSKVTLLDFIRNYAELRGTKYMCREAGCGACIVAVIKYPGAPVTAVNACMVSITSCQDWEVTTIEEVGNRNKGYHVIQKTLANYNGTQCGYCTPAWVMSMYSLLYNKKDLTMKEIEDSFGSNVCRCTGYRPILEAFKKFAKDAPKGDRIVDIEDLQICKKTGKTCNQTCDDDDDWCLISEEDVKANVVKEIQLKDGKRWFKVFDVNHIFTVLERNGYDSYMLVHGNTAKGAYPIEEYPRVLIDISNVAQLKVCLIDQNLIIGAGLTLTEVLDAFQKTSAHEYFGYLKQFYEHLSLVAHIPVRNIGSLGGNLMIKHQHNEFQSDLFLLLETVGAYITILTPHGAKNLTMQQFLRENMNGKVILHAMLPPLNQEHSVVTYKIMPRSQSAHAIVHAGFVYKLDGGGIVRNSRLVFGGLSPSFIRATATEAFLVGKPLLTNETLQSALRILDQEMIVVEMPPEPSVEYRRKLALGLFYKSLLSLCPEARVSPRNRSGATKIHETRPVSDGRQIFNTNPTLWPLNQPIPKIEALIQCAGEAKFSEDIPTVPREVFGAFVLTTVPLGTIVNIDPSPALSCAGVVAFYTAKDIPGLNSFTPTGTFFYISDEEVFCSGEVRYFNQPLGMIVADSRELADSAAKLVRVTYKNVRKPVLDIKEAIKDPKRQTQFFSHDATDKGNDVFKTVKGSNTIYGQYHFTMETLVCITIPTEEGLEVHASTQYLDGVQIMISKALKIDQSRIDVHVRRLGGAYGFKISRTAQVAVACSLAAQKLNRPCRFITSLETNTRAMGKRLPCTTQFEIGVNKSGAIQNVDYTLYSDHGYKLNETLRTLETIGMAELMMDQISYELSIDPIEVRLENIATQFNEIKPMIDTLKTNAKYTERRAEVSRFNAENRWRKRGLRVALLRWTPIGGQTFDVNLSVYKGDGTVVITHGGIEMGQGVNTKCVQIAAYFLKISIDNIQIKTNNTIIVPNCFISGGSIASKNAGLGVTRCCQELLRRLEPIRAGMNNPTWPELIRSAYDQNVDLQVHAYVSFADTHEFQIYGATLAEVEIDVLTGELEVRRVDLLEDVGQSVSPEIDVGQVEGAFVMGLGYWTCEKLVYNPNSGELLTNRTWTYSVPLAKDIPQDWRVYFRKNSYSNDAILGSKCTGEPPMCMSVVIALAIREAIASARQESGIPSTNWFQIDGPYTTESIVLASATKIEDFKLY</sequence>
<dbReference type="EMBL" id="CM034400">
    <property type="protein sequence ID" value="KAJ0176320.1"/>
    <property type="molecule type" value="Genomic_DNA"/>
</dbReference>
<proteinExistence type="predicted"/>
<accession>A0ACC1CXM8</accession>
<dbReference type="Proteomes" id="UP000824533">
    <property type="component" value="Linkage Group LG14"/>
</dbReference>
<protein>
    <submittedName>
        <fullName evidence="1">Uncharacterized protein</fullName>
    </submittedName>
</protein>
<organism evidence="1 2">
    <name type="scientific">Dendrolimus kikuchii</name>
    <dbReference type="NCBI Taxonomy" id="765133"/>
    <lineage>
        <taxon>Eukaryota</taxon>
        <taxon>Metazoa</taxon>
        <taxon>Ecdysozoa</taxon>
        <taxon>Arthropoda</taxon>
        <taxon>Hexapoda</taxon>
        <taxon>Insecta</taxon>
        <taxon>Pterygota</taxon>
        <taxon>Neoptera</taxon>
        <taxon>Endopterygota</taxon>
        <taxon>Lepidoptera</taxon>
        <taxon>Glossata</taxon>
        <taxon>Ditrysia</taxon>
        <taxon>Bombycoidea</taxon>
        <taxon>Lasiocampidae</taxon>
        <taxon>Dendrolimus</taxon>
    </lineage>
</organism>
<evidence type="ECO:0000313" key="2">
    <source>
        <dbReference type="Proteomes" id="UP000824533"/>
    </source>
</evidence>
<comment type="caution">
    <text evidence="1">The sequence shown here is derived from an EMBL/GenBank/DDBJ whole genome shotgun (WGS) entry which is preliminary data.</text>
</comment>
<reference evidence="1 2" key="1">
    <citation type="journal article" date="2021" name="Front. Genet.">
        <title>Chromosome-Level Genome Assembly Reveals Significant Gene Expansion in the Toll and IMD Signaling Pathways of Dendrolimus kikuchii.</title>
        <authorList>
            <person name="Zhou J."/>
            <person name="Wu P."/>
            <person name="Xiong Z."/>
            <person name="Liu N."/>
            <person name="Zhao N."/>
            <person name="Ji M."/>
            <person name="Qiu Y."/>
            <person name="Yang B."/>
        </authorList>
    </citation>
    <scope>NUCLEOTIDE SEQUENCE [LARGE SCALE GENOMIC DNA]</scope>
    <source>
        <strain evidence="1">Ann1</strain>
    </source>
</reference>